<dbReference type="RefSeq" id="WP_390332202.1">
    <property type="nucleotide sequence ID" value="NZ_JBHRTP010000054.1"/>
</dbReference>
<protein>
    <recommendedName>
        <fullName evidence="7">Phosphoglucomutase</fullName>
        <ecNumber evidence="7">5.4.2.2</ecNumber>
    </recommendedName>
</protein>
<dbReference type="InterPro" id="IPR005845">
    <property type="entry name" value="A-D-PHexomutase_a/b/a-II"/>
</dbReference>
<evidence type="ECO:0000256" key="4">
    <source>
        <dbReference type="ARBA" id="ARBA00022723"/>
    </source>
</evidence>
<dbReference type="InterPro" id="IPR036900">
    <property type="entry name" value="A-D-PHexomutase_C_sf"/>
</dbReference>
<dbReference type="InterPro" id="IPR005846">
    <property type="entry name" value="A-D-PHexomutase_a/b/a-III"/>
</dbReference>
<proteinExistence type="inferred from homology"/>
<reference evidence="14" key="1">
    <citation type="journal article" date="2019" name="Int. J. Syst. Evol. Microbiol.">
        <title>The Global Catalogue of Microorganisms (GCM) 10K type strain sequencing project: providing services to taxonomists for standard genome sequencing and annotation.</title>
        <authorList>
            <consortium name="The Broad Institute Genomics Platform"/>
            <consortium name="The Broad Institute Genome Sequencing Center for Infectious Disease"/>
            <person name="Wu L."/>
            <person name="Ma J."/>
        </authorList>
    </citation>
    <scope>NUCLEOTIDE SEQUENCE [LARGE SCALE GENOMIC DNA]</scope>
    <source>
        <strain evidence="14">KCTC 42986</strain>
    </source>
</reference>
<dbReference type="Pfam" id="PF02879">
    <property type="entry name" value="PGM_PMM_II"/>
    <property type="match status" value="1"/>
</dbReference>
<dbReference type="GO" id="GO:0004614">
    <property type="term" value="F:phosphoglucomutase activity"/>
    <property type="evidence" value="ECO:0007669"/>
    <property type="project" value="UniProtKB-EC"/>
</dbReference>
<evidence type="ECO:0000256" key="5">
    <source>
        <dbReference type="ARBA" id="ARBA00022842"/>
    </source>
</evidence>
<feature type="domain" description="Alpha-D-phosphohexomutase alpha/beta/alpha" evidence="10">
    <location>
        <begin position="40"/>
        <end position="179"/>
    </location>
</feature>
<keyword evidence="4 8" id="KW-0479">Metal-binding</keyword>
<dbReference type="EMBL" id="JBHRTP010000054">
    <property type="protein sequence ID" value="MFC3109775.1"/>
    <property type="molecule type" value="Genomic_DNA"/>
</dbReference>
<dbReference type="EC" id="5.4.2.2" evidence="7"/>
<dbReference type="InterPro" id="IPR016055">
    <property type="entry name" value="A-D-PHexomutase_a/b/a-I/II/III"/>
</dbReference>
<dbReference type="SUPFAM" id="SSF53738">
    <property type="entry name" value="Phosphoglucomutase, first 3 domains"/>
    <property type="match status" value="3"/>
</dbReference>
<dbReference type="Proteomes" id="UP001595530">
    <property type="component" value="Unassembled WGS sequence"/>
</dbReference>
<evidence type="ECO:0000256" key="3">
    <source>
        <dbReference type="ARBA" id="ARBA00022553"/>
    </source>
</evidence>
<feature type="domain" description="Alpha-D-phosphohexomutase alpha/beta/alpha" evidence="12">
    <location>
        <begin position="323"/>
        <end position="438"/>
    </location>
</feature>
<evidence type="ECO:0000256" key="6">
    <source>
        <dbReference type="ARBA" id="ARBA00023235"/>
    </source>
</evidence>
<evidence type="ECO:0000259" key="11">
    <source>
        <dbReference type="Pfam" id="PF02879"/>
    </source>
</evidence>
<evidence type="ECO:0000313" key="14">
    <source>
        <dbReference type="Proteomes" id="UP001595530"/>
    </source>
</evidence>
<name>A0ABV7F494_9BURK</name>
<dbReference type="Pfam" id="PF02880">
    <property type="entry name" value="PGM_PMM_III"/>
    <property type="match status" value="1"/>
</dbReference>
<dbReference type="PANTHER" id="PTHR45745:SF1">
    <property type="entry name" value="PHOSPHOGLUCOMUTASE 2B-RELATED"/>
    <property type="match status" value="1"/>
</dbReference>
<comment type="caution">
    <text evidence="13">The sequence shown here is derived from an EMBL/GenBank/DDBJ whole genome shotgun (WGS) entry which is preliminary data.</text>
</comment>
<dbReference type="InterPro" id="IPR005852">
    <property type="entry name" value="PGM_a-D-Glc-sp"/>
</dbReference>
<evidence type="ECO:0000256" key="2">
    <source>
        <dbReference type="ARBA" id="ARBA00010231"/>
    </source>
</evidence>
<evidence type="ECO:0000259" key="12">
    <source>
        <dbReference type="Pfam" id="PF02880"/>
    </source>
</evidence>
<dbReference type="Pfam" id="PF00408">
    <property type="entry name" value="PGM_PMM_IV"/>
    <property type="match status" value="1"/>
</dbReference>
<evidence type="ECO:0000259" key="9">
    <source>
        <dbReference type="Pfam" id="PF00408"/>
    </source>
</evidence>
<gene>
    <name evidence="13" type="primary">pgm</name>
    <name evidence="13" type="ORF">ACFOFO_17700</name>
</gene>
<dbReference type="SUPFAM" id="SSF55957">
    <property type="entry name" value="Phosphoglucomutase, C-terminal domain"/>
    <property type="match status" value="1"/>
</dbReference>
<dbReference type="NCBIfam" id="TIGR01132">
    <property type="entry name" value="pgm"/>
    <property type="match status" value="1"/>
</dbReference>
<dbReference type="Gene3D" id="3.40.120.10">
    <property type="entry name" value="Alpha-D-Glucose-1,6-Bisphosphate, subunit A, domain 3"/>
    <property type="match status" value="3"/>
</dbReference>
<evidence type="ECO:0000259" key="10">
    <source>
        <dbReference type="Pfam" id="PF02878"/>
    </source>
</evidence>
<keyword evidence="6 13" id="KW-0413">Isomerase</keyword>
<dbReference type="Gene3D" id="3.30.310.50">
    <property type="entry name" value="Alpha-D-phosphohexomutase, C-terminal domain"/>
    <property type="match status" value="1"/>
</dbReference>
<dbReference type="PROSITE" id="PS00710">
    <property type="entry name" value="PGM_PMM"/>
    <property type="match status" value="1"/>
</dbReference>
<dbReference type="InterPro" id="IPR005843">
    <property type="entry name" value="A-D-PHexomutase_C"/>
</dbReference>
<feature type="domain" description="Alpha-D-phosphohexomutase alpha/beta/alpha" evidence="11">
    <location>
        <begin position="211"/>
        <end position="316"/>
    </location>
</feature>
<dbReference type="PANTHER" id="PTHR45745">
    <property type="entry name" value="PHOSPHOMANNOMUTASE 45A"/>
    <property type="match status" value="1"/>
</dbReference>
<dbReference type="CDD" id="cd05801">
    <property type="entry name" value="PGM_like3"/>
    <property type="match status" value="1"/>
</dbReference>
<evidence type="ECO:0000256" key="1">
    <source>
        <dbReference type="ARBA" id="ARBA00001946"/>
    </source>
</evidence>
<organism evidence="13 14">
    <name type="scientific">Undibacterium arcticum</name>
    <dbReference type="NCBI Taxonomy" id="1762892"/>
    <lineage>
        <taxon>Bacteria</taxon>
        <taxon>Pseudomonadati</taxon>
        <taxon>Pseudomonadota</taxon>
        <taxon>Betaproteobacteria</taxon>
        <taxon>Burkholderiales</taxon>
        <taxon>Oxalobacteraceae</taxon>
        <taxon>Undibacterium</taxon>
    </lineage>
</organism>
<keyword evidence="3" id="KW-0597">Phosphoprotein</keyword>
<dbReference type="Pfam" id="PF02878">
    <property type="entry name" value="PGM_PMM_I"/>
    <property type="match status" value="1"/>
</dbReference>
<evidence type="ECO:0000313" key="13">
    <source>
        <dbReference type="EMBL" id="MFC3109775.1"/>
    </source>
</evidence>
<dbReference type="InterPro" id="IPR016066">
    <property type="entry name" value="A-D-PHexomutase_CS"/>
</dbReference>
<comment type="similarity">
    <text evidence="2 8">Belongs to the phosphohexose mutase family.</text>
</comment>
<sequence>MKISPLAGKPASPAMLVNVPRLITAYYTDVPDPSVSEQRVAFGTSGHRGSSFGRSFNEWHVLAISQAICDYRAKQGINGPLFLGIDTHALSIPACASALEVLAANGVDVMLAENDEYTPTPAISLAILTYNRGRTAGFADGIVVTPSHNPPDSGGFKYNPPNGGPADTGVTGWIEAKANEFLKSGLKGVKRMPFEKALRAATTHRYDYLNAYVSELDQMIDMAAIRGEDIHIGVDPLGGAGVHYWGLIGERYHLNLTVVSDEVDPTFRFMTVDWDGRIRMDPSSSYAMQRLIGLKNRYDIAFACDTDHDRHGIVTHSEGLLPSNHYLAVAIDYLFQHRSKWSKDAGVGKTVVSSQMIDRVCARLGRTLFEVPVGFKWFADGLCNGSLGFCGEESAGASFLRLDGSVWTTDKDGLVPALLAAEITARIGRDPGEIYRRLARELGDPVADRVEAPATPAQKKMLSELSPQQVQCTDLAGEKIQSVLTKAPGNNAPIGGLKVIADGGWFAARPSGTEDIYKIYAESFQGEDHLRRIVKEAQAIVDAALAAGKNGQQSQPEENA</sequence>
<accession>A0ABV7F494</accession>
<dbReference type="InterPro" id="IPR005844">
    <property type="entry name" value="A-D-PHexomutase_a/b/a-I"/>
</dbReference>
<evidence type="ECO:0000256" key="8">
    <source>
        <dbReference type="RuleBase" id="RU004326"/>
    </source>
</evidence>
<keyword evidence="5 8" id="KW-0460">Magnesium</keyword>
<comment type="cofactor">
    <cofactor evidence="1">
        <name>Mg(2+)</name>
        <dbReference type="ChEBI" id="CHEBI:18420"/>
    </cofactor>
</comment>
<evidence type="ECO:0000256" key="7">
    <source>
        <dbReference type="NCBIfam" id="TIGR01132"/>
    </source>
</evidence>
<feature type="domain" description="Alpha-D-phosphohexomutase C-terminal" evidence="9">
    <location>
        <begin position="486"/>
        <end position="536"/>
    </location>
</feature>
<keyword evidence="14" id="KW-1185">Reference proteome</keyword>